<proteinExistence type="predicted"/>
<name>A0A2Z7CMV0_9LAMI</name>
<reference evidence="2 3" key="1">
    <citation type="journal article" date="2015" name="Proc. Natl. Acad. Sci. U.S.A.">
        <title>The resurrection genome of Boea hygrometrica: A blueprint for survival of dehydration.</title>
        <authorList>
            <person name="Xiao L."/>
            <person name="Yang G."/>
            <person name="Zhang L."/>
            <person name="Yang X."/>
            <person name="Zhao S."/>
            <person name="Ji Z."/>
            <person name="Zhou Q."/>
            <person name="Hu M."/>
            <person name="Wang Y."/>
            <person name="Chen M."/>
            <person name="Xu Y."/>
            <person name="Jin H."/>
            <person name="Xiao X."/>
            <person name="Hu G."/>
            <person name="Bao F."/>
            <person name="Hu Y."/>
            <person name="Wan P."/>
            <person name="Li L."/>
            <person name="Deng X."/>
            <person name="Kuang T."/>
            <person name="Xiang C."/>
            <person name="Zhu J.K."/>
            <person name="Oliver M.J."/>
            <person name="He Y."/>
        </authorList>
    </citation>
    <scope>NUCLEOTIDE SEQUENCE [LARGE SCALE GENOMIC DNA]</scope>
    <source>
        <strain evidence="3">cv. XS01</strain>
    </source>
</reference>
<organism evidence="2 3">
    <name type="scientific">Dorcoceras hygrometricum</name>
    <dbReference type="NCBI Taxonomy" id="472368"/>
    <lineage>
        <taxon>Eukaryota</taxon>
        <taxon>Viridiplantae</taxon>
        <taxon>Streptophyta</taxon>
        <taxon>Embryophyta</taxon>
        <taxon>Tracheophyta</taxon>
        <taxon>Spermatophyta</taxon>
        <taxon>Magnoliopsida</taxon>
        <taxon>eudicotyledons</taxon>
        <taxon>Gunneridae</taxon>
        <taxon>Pentapetalae</taxon>
        <taxon>asterids</taxon>
        <taxon>lamiids</taxon>
        <taxon>Lamiales</taxon>
        <taxon>Gesneriaceae</taxon>
        <taxon>Didymocarpoideae</taxon>
        <taxon>Trichosporeae</taxon>
        <taxon>Loxocarpinae</taxon>
        <taxon>Dorcoceras</taxon>
    </lineage>
</organism>
<evidence type="ECO:0000313" key="3">
    <source>
        <dbReference type="Proteomes" id="UP000250235"/>
    </source>
</evidence>
<keyword evidence="2" id="KW-0675">Receptor</keyword>
<evidence type="ECO:0000256" key="1">
    <source>
        <dbReference type="SAM" id="MobiDB-lite"/>
    </source>
</evidence>
<sequence length="130" mass="14552">MIALDLSSTTHLSADHNVAPNQVSIDLQAQYLRFVDAAKKIESKIHFPVIGSEILAKEAASVLYITVFSDALKVMQMVSKQSWTDLSELPDEPPLQEFGARKPPKGWNIPNHEWSDSDDDCYCSSIDQEF</sequence>
<gene>
    <name evidence="2" type="ORF">F511_33899</name>
</gene>
<keyword evidence="3" id="KW-1185">Reference proteome</keyword>
<dbReference type="EMBL" id="KQ995744">
    <property type="protein sequence ID" value="KZV45934.1"/>
    <property type="molecule type" value="Genomic_DNA"/>
</dbReference>
<dbReference type="AlphaFoldDB" id="A0A2Z7CMV0"/>
<dbReference type="Proteomes" id="UP000250235">
    <property type="component" value="Unassembled WGS sequence"/>
</dbReference>
<feature type="region of interest" description="Disordered" evidence="1">
    <location>
        <begin position="88"/>
        <end position="119"/>
    </location>
</feature>
<evidence type="ECO:0000313" key="2">
    <source>
        <dbReference type="EMBL" id="KZV45934.1"/>
    </source>
</evidence>
<protein>
    <submittedName>
        <fullName evidence="2">Glutamate receptor 2.8-like</fullName>
    </submittedName>
</protein>
<accession>A0A2Z7CMV0</accession>